<keyword evidence="5 16" id="KW-0679">Respiratory chain</keyword>
<dbReference type="InterPro" id="IPR027387">
    <property type="entry name" value="Cytb/b6-like_sf"/>
</dbReference>
<evidence type="ECO:0000256" key="4">
    <source>
        <dbReference type="ARBA" id="ARBA00022617"/>
    </source>
</evidence>
<evidence type="ECO:0000256" key="13">
    <source>
        <dbReference type="ARBA" id="ARBA00023136"/>
    </source>
</evidence>
<evidence type="ECO:0000256" key="3">
    <source>
        <dbReference type="ARBA" id="ARBA00022448"/>
    </source>
</evidence>
<dbReference type="PANTHER" id="PTHR19271">
    <property type="entry name" value="CYTOCHROME B"/>
    <property type="match status" value="1"/>
</dbReference>
<keyword evidence="13 16" id="KW-0472">Membrane</keyword>
<evidence type="ECO:0000256" key="6">
    <source>
        <dbReference type="ARBA" id="ARBA00022692"/>
    </source>
</evidence>
<feature type="transmembrane region" description="Helical" evidence="16">
    <location>
        <begin position="325"/>
        <end position="343"/>
    </location>
</feature>
<evidence type="ECO:0000256" key="5">
    <source>
        <dbReference type="ARBA" id="ARBA00022660"/>
    </source>
</evidence>
<evidence type="ECO:0000256" key="9">
    <source>
        <dbReference type="ARBA" id="ARBA00022982"/>
    </source>
</evidence>
<comment type="similarity">
    <text evidence="16">Belongs to the cytochrome b family.</text>
</comment>
<dbReference type="InterPro" id="IPR016174">
    <property type="entry name" value="Di-haem_cyt_TM"/>
</dbReference>
<dbReference type="SUPFAM" id="SSF81342">
    <property type="entry name" value="Transmembrane di-heme cytochromes"/>
    <property type="match status" value="1"/>
</dbReference>
<dbReference type="GeneID" id="36493045"/>
<keyword evidence="10 16" id="KW-1133">Transmembrane helix</keyword>
<dbReference type="PIRSF" id="PIRSF038885">
    <property type="entry name" value="COB"/>
    <property type="match status" value="1"/>
</dbReference>
<keyword evidence="9 16" id="KW-0249">Electron transport</keyword>
<dbReference type="Pfam" id="PF00032">
    <property type="entry name" value="Cytochrom_B_C"/>
    <property type="match status" value="1"/>
</dbReference>
<keyword evidence="6 16" id="KW-0812">Transmembrane</keyword>
<evidence type="ECO:0000256" key="7">
    <source>
        <dbReference type="ARBA" id="ARBA00022723"/>
    </source>
</evidence>
<feature type="domain" description="Cytochrome b/b6 N-terminal region profile" evidence="17">
    <location>
        <begin position="1"/>
        <end position="214"/>
    </location>
</feature>
<keyword evidence="4 15" id="KW-0349">Heme</keyword>
<dbReference type="Pfam" id="PF00033">
    <property type="entry name" value="Cytochrome_B"/>
    <property type="match status" value="1"/>
</dbReference>
<feature type="transmembrane region" description="Helical" evidence="16">
    <location>
        <begin position="293"/>
        <end position="313"/>
    </location>
</feature>
<feature type="transmembrane region" description="Helical" evidence="16">
    <location>
        <begin position="225"/>
        <end position="251"/>
    </location>
</feature>
<dbReference type="CDD" id="cd00284">
    <property type="entry name" value="Cytochrome_b_N"/>
    <property type="match status" value="1"/>
</dbReference>
<comment type="cofactor">
    <cofactor evidence="16">
        <name>heme b</name>
        <dbReference type="ChEBI" id="CHEBI:60344"/>
    </cofactor>
    <text evidence="16">Binds 2 heme groups non-covalently.</text>
</comment>
<feature type="binding site" description="axial binding residue" evidence="15">
    <location>
        <position position="201"/>
    </location>
    <ligand>
        <name>heme b</name>
        <dbReference type="ChEBI" id="CHEBI:60344"/>
        <label>b566</label>
    </ligand>
    <ligandPart>
        <name>Fe</name>
        <dbReference type="ChEBI" id="CHEBI:18248"/>
    </ligandPart>
</feature>
<comment type="subcellular location">
    <subcellularLocation>
        <location evidence="1">Mitochondrion inner membrane</location>
        <topology evidence="1">Multi-pass membrane protein</topology>
    </subcellularLocation>
</comment>
<geneLocation type="mitochondrion" evidence="19"/>
<evidence type="ECO:0000256" key="8">
    <source>
        <dbReference type="ARBA" id="ARBA00022792"/>
    </source>
</evidence>
<feature type="binding site" description="axial binding residue" evidence="15">
    <location>
        <position position="100"/>
    </location>
    <ligand>
        <name>heme b</name>
        <dbReference type="ChEBI" id="CHEBI:60344"/>
        <label>b566</label>
    </ligand>
    <ligandPart>
        <name>Fe</name>
        <dbReference type="ChEBI" id="CHEBI:18248"/>
    </ligandPart>
</feature>
<evidence type="ECO:0000259" key="17">
    <source>
        <dbReference type="PROSITE" id="PS51002"/>
    </source>
</evidence>
<dbReference type="AlphaFoldDB" id="A0A2P1G844"/>
<dbReference type="GO" id="GO:0005743">
    <property type="term" value="C:mitochondrial inner membrane"/>
    <property type="evidence" value="ECO:0007669"/>
    <property type="project" value="UniProtKB-SubCell"/>
</dbReference>
<keyword evidence="3 16" id="KW-0813">Transport</keyword>
<evidence type="ECO:0000256" key="15">
    <source>
        <dbReference type="PIRSR" id="PIRSR038885-2"/>
    </source>
</evidence>
<dbReference type="GO" id="GO:0008121">
    <property type="term" value="F:quinol-cytochrome-c reductase activity"/>
    <property type="evidence" value="ECO:0007669"/>
    <property type="project" value="InterPro"/>
</dbReference>
<feature type="binding site" evidence="14">
    <location>
        <position position="206"/>
    </location>
    <ligand>
        <name>a ubiquinone</name>
        <dbReference type="ChEBI" id="CHEBI:16389"/>
    </ligand>
</feature>
<dbReference type="InterPro" id="IPR036150">
    <property type="entry name" value="Cyt_b/b6_C_sf"/>
</dbReference>
<evidence type="ECO:0000259" key="18">
    <source>
        <dbReference type="PROSITE" id="PS51003"/>
    </source>
</evidence>
<feature type="transmembrane region" description="Helical" evidence="16">
    <location>
        <begin position="363"/>
        <end position="384"/>
    </location>
</feature>
<protein>
    <recommendedName>
        <fullName evidence="2 16">Cytochrome b</fullName>
    </recommendedName>
</protein>
<dbReference type="GO" id="GO:0046872">
    <property type="term" value="F:metal ion binding"/>
    <property type="evidence" value="ECO:0007669"/>
    <property type="project" value="UniProtKB-UniRule"/>
</dbReference>
<proteinExistence type="inferred from homology"/>
<evidence type="ECO:0000256" key="10">
    <source>
        <dbReference type="ARBA" id="ARBA00022989"/>
    </source>
</evidence>
<feature type="binding site" description="axial binding residue" evidence="15">
    <location>
        <position position="86"/>
    </location>
    <ligand>
        <name>heme b</name>
        <dbReference type="ChEBI" id="CHEBI:60344"/>
        <label>b562</label>
    </ligand>
    <ligandPart>
        <name>Fe</name>
        <dbReference type="ChEBI" id="CHEBI:18248"/>
    </ligandPart>
</feature>
<comment type="function">
    <text evidence="16">Component of the ubiquinol-cytochrome c reductase complex (complex III or cytochrome b-c1 complex) that is part of the mitochondrial respiratory chain. The b-c1 complex mediates electron transfer from ubiquinol to cytochrome c. Contributes to the generation of a proton gradient across the mitochondrial membrane that is then used for ATP synthesis.</text>
</comment>
<feature type="binding site" description="axial binding residue" evidence="15">
    <location>
        <position position="187"/>
    </location>
    <ligand>
        <name>heme b</name>
        <dbReference type="ChEBI" id="CHEBI:60344"/>
        <label>b562</label>
    </ligand>
    <ligandPart>
        <name>Fe</name>
        <dbReference type="ChEBI" id="CHEBI:18248"/>
    </ligandPart>
</feature>
<evidence type="ECO:0000256" key="2">
    <source>
        <dbReference type="ARBA" id="ARBA00013531"/>
    </source>
</evidence>
<feature type="transmembrane region" description="Helical" evidence="16">
    <location>
        <begin position="32"/>
        <end position="59"/>
    </location>
</feature>
<dbReference type="InterPro" id="IPR048260">
    <property type="entry name" value="Cytochrome_b_C_euk/bac"/>
</dbReference>
<keyword evidence="12 16" id="KW-0496">Mitochondrion</keyword>
<feature type="transmembrane region" description="Helical" evidence="16">
    <location>
        <begin position="80"/>
        <end position="101"/>
    </location>
</feature>
<accession>A0A2P1G844</accession>
<feature type="transmembrane region" description="Helical" evidence="16">
    <location>
        <begin position="116"/>
        <end position="138"/>
    </location>
</feature>
<evidence type="ECO:0000256" key="12">
    <source>
        <dbReference type="ARBA" id="ARBA00023128"/>
    </source>
</evidence>
<keyword evidence="11 15" id="KW-0408">Iron</keyword>
<keyword evidence="8" id="KW-0999">Mitochondrion inner membrane</keyword>
<dbReference type="GO" id="GO:0006122">
    <property type="term" value="P:mitochondrial electron transport, ubiquinol to cytochrome c"/>
    <property type="evidence" value="ECO:0007669"/>
    <property type="project" value="TreeGrafter"/>
</dbReference>
<sequence length="389" mass="44866">MVSQSLRYLNRPVINIFNDHLIDYPTPVNINYFWNFGFMAGIFLGIQLITGIFLAMHYTPQVDLAFLSVEHIMRNVNNGWIIRYCHANGASMFFLLVYIHIGRGLYYGSYHQPRSMVWILGVIILVLMMATAFMGYVLPWGQMSFWAATVITNLFSAFPVVGEPIVVWLWGGFSVDNATLNRFFSFHYLLPFLILAAVLLHIAFLHEEGSNNPIGIKSLINKISFYPYFIFKDLFSFVCFCLFYFGFVFFMPNYLGHTDNYIEANAMVTPAHIVPEWYFLPYYAILRSIPHKLGGVIAMFASLIILMMIPFITMTNVRSSNFRPLHQIFFWCFVLDFLVLGWIGGCDPETPYLEIGQLATSFYFCYFLGIIPCLGIFESLLLAYQCEKI</sequence>
<evidence type="ECO:0000313" key="19">
    <source>
        <dbReference type="EMBL" id="AVM81134.1"/>
    </source>
</evidence>
<organism evidence="19">
    <name type="scientific">Storeatula sp. CCMP1868</name>
    <dbReference type="NCBI Taxonomy" id="195070"/>
    <lineage>
        <taxon>Eukaryota</taxon>
        <taxon>Cryptophyceae</taxon>
        <taxon>Pyrenomonadales</taxon>
        <taxon>Pyrenomonadaceae</taxon>
        <taxon>Storeatula</taxon>
    </lineage>
</organism>
<evidence type="ECO:0000256" key="1">
    <source>
        <dbReference type="ARBA" id="ARBA00004448"/>
    </source>
</evidence>
<evidence type="ECO:0000256" key="16">
    <source>
        <dbReference type="RuleBase" id="RU362117"/>
    </source>
</evidence>
<dbReference type="InterPro" id="IPR005797">
    <property type="entry name" value="Cyt_b/b6_N"/>
</dbReference>
<name>A0A2P1G844_9CRYP</name>
<dbReference type="PANTHER" id="PTHR19271:SF16">
    <property type="entry name" value="CYTOCHROME B"/>
    <property type="match status" value="1"/>
</dbReference>
<dbReference type="RefSeq" id="YP_009476641.1">
    <property type="nucleotide sequence ID" value="NC_037452.1"/>
</dbReference>
<feature type="domain" description="Cytochrome b/b6 C-terminal region profile" evidence="18">
    <location>
        <begin position="215"/>
        <end position="385"/>
    </location>
</feature>
<dbReference type="Gene3D" id="1.20.810.10">
    <property type="entry name" value="Cytochrome Bc1 Complex, Chain C"/>
    <property type="match status" value="1"/>
</dbReference>
<comment type="cofactor">
    <cofactor evidence="15">
        <name>heme</name>
        <dbReference type="ChEBI" id="CHEBI:30413"/>
    </cofactor>
    <text evidence="15">Binds 2 heme groups non-covalently.</text>
</comment>
<reference evidence="19" key="1">
    <citation type="journal article" date="2018" name="BMC Genomics">
        <title>Comparative mitochondrial genomics of cryptophyte algae: gene shuffling and dynamic mobile genetic elements.</title>
        <authorList>
            <person name="Kim J.I."/>
            <person name="Yoon H.S."/>
            <person name="Yi G."/>
            <person name="Shin W."/>
            <person name="Archibald J.M."/>
        </authorList>
    </citation>
    <scope>NUCLEOTIDE SEQUENCE</scope>
    <source>
        <strain evidence="19">CCMP1868</strain>
    </source>
</reference>
<dbReference type="InterPro" id="IPR048259">
    <property type="entry name" value="Cytochrome_b_N_euk/bac"/>
</dbReference>
<dbReference type="GO" id="GO:0016491">
    <property type="term" value="F:oxidoreductase activity"/>
    <property type="evidence" value="ECO:0007669"/>
    <property type="project" value="UniProtKB-UniRule"/>
</dbReference>
<evidence type="ECO:0000256" key="14">
    <source>
        <dbReference type="PIRSR" id="PIRSR038885-1"/>
    </source>
</evidence>
<feature type="transmembrane region" description="Helical" evidence="16">
    <location>
        <begin position="145"/>
        <end position="171"/>
    </location>
</feature>
<dbReference type="SUPFAM" id="SSF81648">
    <property type="entry name" value="a domain/subunit of cytochrome bc1 complex (Ubiquinol-cytochrome c reductase)"/>
    <property type="match status" value="1"/>
</dbReference>
<dbReference type="GO" id="GO:0045275">
    <property type="term" value="C:respiratory chain complex III"/>
    <property type="evidence" value="ECO:0007669"/>
    <property type="project" value="InterPro"/>
</dbReference>
<dbReference type="InterPro" id="IPR030689">
    <property type="entry name" value="Cytochrome_b"/>
</dbReference>
<keyword evidence="7 15" id="KW-0479">Metal-binding</keyword>
<dbReference type="PROSITE" id="PS51002">
    <property type="entry name" value="CYTB_NTER"/>
    <property type="match status" value="1"/>
</dbReference>
<gene>
    <name evidence="19" type="primary">cob</name>
    <name evidence="19" type="ORF">StoMt_p005</name>
</gene>
<dbReference type="CDD" id="cd00290">
    <property type="entry name" value="cytochrome_b_C"/>
    <property type="match status" value="1"/>
</dbReference>
<evidence type="ECO:0000256" key="11">
    <source>
        <dbReference type="ARBA" id="ARBA00023004"/>
    </source>
</evidence>
<feature type="transmembrane region" description="Helical" evidence="16">
    <location>
        <begin position="183"/>
        <end position="204"/>
    </location>
</feature>
<dbReference type="PROSITE" id="PS51003">
    <property type="entry name" value="CYTB_CTER"/>
    <property type="match status" value="1"/>
</dbReference>
<dbReference type="InterPro" id="IPR005798">
    <property type="entry name" value="Cyt_b/b6_C"/>
</dbReference>
<dbReference type="EMBL" id="MG680943">
    <property type="protein sequence ID" value="AVM81134.1"/>
    <property type="molecule type" value="Genomic_DNA"/>
</dbReference>